<sequence length="109" mass="11869">MGVVEQINRCIDAGSYAEAFRLASVAMAESGGDPRIMESMLHLTANLRSICMYMACKRMDGGAKYLALEALLREASAVTGQDMYGRIVRERQGAAQKTAFLEKSASDLK</sequence>
<evidence type="ECO:0000313" key="2">
    <source>
        <dbReference type="Proteomes" id="UP001430149"/>
    </source>
</evidence>
<accession>A0ABS2K1U9</accession>
<dbReference type="Proteomes" id="UP001430149">
    <property type="component" value="Unassembled WGS sequence"/>
</dbReference>
<protein>
    <submittedName>
        <fullName evidence="1">Uncharacterized protein</fullName>
    </submittedName>
</protein>
<evidence type="ECO:0000313" key="1">
    <source>
        <dbReference type="EMBL" id="MBM7125030.1"/>
    </source>
</evidence>
<name>A0ABS2K1U9_9GAMM</name>
<dbReference type="EMBL" id="JADIKE010000030">
    <property type="protein sequence ID" value="MBM7125030.1"/>
    <property type="molecule type" value="Genomic_DNA"/>
</dbReference>
<dbReference type="RefSeq" id="WP_204680547.1">
    <property type="nucleotide sequence ID" value="NZ_BSNR01000021.1"/>
</dbReference>
<gene>
    <name evidence="1" type="ORF">ISP19_06510</name>
</gene>
<comment type="caution">
    <text evidence="1">The sequence shown here is derived from an EMBL/GenBank/DDBJ whole genome shotgun (WGS) entry which is preliminary data.</text>
</comment>
<keyword evidence="2" id="KW-1185">Reference proteome</keyword>
<reference evidence="1" key="1">
    <citation type="submission" date="2020-10" db="EMBL/GenBank/DDBJ databases">
        <title>Phylogeny of dyella-like bacteria.</title>
        <authorList>
            <person name="Fu J."/>
        </authorList>
    </citation>
    <scope>NUCLEOTIDE SEQUENCE</scope>
    <source>
        <strain evidence="1">DHOC52</strain>
    </source>
</reference>
<organism evidence="1 2">
    <name type="scientific">Dyella flava</name>
    <dbReference type="NCBI Taxonomy" id="1920170"/>
    <lineage>
        <taxon>Bacteria</taxon>
        <taxon>Pseudomonadati</taxon>
        <taxon>Pseudomonadota</taxon>
        <taxon>Gammaproteobacteria</taxon>
        <taxon>Lysobacterales</taxon>
        <taxon>Rhodanobacteraceae</taxon>
        <taxon>Dyella</taxon>
    </lineage>
</organism>
<proteinExistence type="predicted"/>